<dbReference type="EMBL" id="JBJQND010000002">
    <property type="protein sequence ID" value="KAL3886289.1"/>
    <property type="molecule type" value="Genomic_DNA"/>
</dbReference>
<organism evidence="1 2">
    <name type="scientific">Sinanodonta woodiana</name>
    <name type="common">Chinese pond mussel</name>
    <name type="synonym">Anodonta woodiana</name>
    <dbReference type="NCBI Taxonomy" id="1069815"/>
    <lineage>
        <taxon>Eukaryota</taxon>
        <taxon>Metazoa</taxon>
        <taxon>Spiralia</taxon>
        <taxon>Lophotrochozoa</taxon>
        <taxon>Mollusca</taxon>
        <taxon>Bivalvia</taxon>
        <taxon>Autobranchia</taxon>
        <taxon>Heteroconchia</taxon>
        <taxon>Palaeoheterodonta</taxon>
        <taxon>Unionida</taxon>
        <taxon>Unionoidea</taxon>
        <taxon>Unionidae</taxon>
        <taxon>Unioninae</taxon>
        <taxon>Sinanodonta</taxon>
    </lineage>
</organism>
<reference evidence="1 2" key="1">
    <citation type="submission" date="2024-11" db="EMBL/GenBank/DDBJ databases">
        <title>Chromosome-level genome assembly of the freshwater bivalve Anodonta woodiana.</title>
        <authorList>
            <person name="Chen X."/>
        </authorList>
    </citation>
    <scope>NUCLEOTIDE SEQUENCE [LARGE SCALE GENOMIC DNA]</scope>
    <source>
        <strain evidence="1">MN2024</strain>
        <tissue evidence="1">Gills</tissue>
    </source>
</reference>
<keyword evidence="2" id="KW-1185">Reference proteome</keyword>
<sequence>MEDHEKGEKVSGSKSVAKHDLVLTTDTAHNKDNICGYCEFEYGKINDPLIEDSLSQYKGCSRWCHVSCRTTLNMQFRCAKCDKEFATNIDDLWAFSFFCKNGGY</sequence>
<evidence type="ECO:0000313" key="2">
    <source>
        <dbReference type="Proteomes" id="UP001634394"/>
    </source>
</evidence>
<dbReference type="Proteomes" id="UP001634394">
    <property type="component" value="Unassembled WGS sequence"/>
</dbReference>
<gene>
    <name evidence="1" type="ORF">ACJMK2_026296</name>
</gene>
<evidence type="ECO:0000313" key="1">
    <source>
        <dbReference type="EMBL" id="KAL3886289.1"/>
    </source>
</evidence>
<protein>
    <submittedName>
        <fullName evidence="1">Uncharacterized protein</fullName>
    </submittedName>
</protein>
<name>A0ABD3XJ63_SINWO</name>
<proteinExistence type="predicted"/>
<dbReference type="AlphaFoldDB" id="A0ABD3XJ63"/>
<accession>A0ABD3XJ63</accession>
<comment type="caution">
    <text evidence="1">The sequence shown here is derived from an EMBL/GenBank/DDBJ whole genome shotgun (WGS) entry which is preliminary data.</text>
</comment>